<evidence type="ECO:0000256" key="1">
    <source>
        <dbReference type="ARBA" id="ARBA00004123"/>
    </source>
</evidence>
<keyword evidence="3" id="KW-0805">Transcription regulation</keyword>
<accession>A0ABP0H807</accession>
<sequence length="327" mass="38243">MDLLASNELNETQKPPTDIVEWSKRARDVLDSLSFLPDLGDELDIEPLEPVEKHDSQKSFSKRSDTAKNFQSEEVFRNAVQGCPHGRWVDRMLKRCKAESQAQLPPELSRVSAEDVILTVMLCDQKGCKEQEYDVLASQTLHDLRDALYFVGDWMYDGPSRRSACMFIDGIFYSDMRESSALDYSKELVEWIKKAGHIQLKEECSRTMEARFCDLDRIPFGEKCCFIRQGDIEHLMYFTDARLLNPKVDCPLRDAYPCLIWMRRYRKRCCVVCKKMLASWVVLDSSRCPFNPAYFCRCCFEHFSQNERSECIPPMDYQVFPYLHDEF</sequence>
<keyword evidence="5" id="KW-0804">Transcription</keyword>
<keyword evidence="8" id="KW-1185">Reference proteome</keyword>
<evidence type="ECO:0000256" key="3">
    <source>
        <dbReference type="ARBA" id="ARBA00023015"/>
    </source>
</evidence>
<name>A0ABP0H807_9DINO</name>
<evidence type="ECO:0000256" key="4">
    <source>
        <dbReference type="ARBA" id="ARBA00023125"/>
    </source>
</evidence>
<comment type="caution">
    <text evidence="7">The sequence shown here is derived from an EMBL/GenBank/DDBJ whole genome shotgun (WGS) entry which is preliminary data.</text>
</comment>
<dbReference type="EMBL" id="CAXAMM010000170">
    <property type="protein sequence ID" value="CAK8986323.1"/>
    <property type="molecule type" value="Genomic_DNA"/>
</dbReference>
<comment type="similarity">
    <text evidence="2">Belongs to the SNAPC3/SRD2 family.</text>
</comment>
<keyword evidence="4" id="KW-0238">DNA-binding</keyword>
<protein>
    <submittedName>
        <fullName evidence="7">snRNA-activating protein complex subunit (SNAPc subunit) (Protein SHOOT REDIFFERENTIATION DEFECTIVE 2)</fullName>
    </submittedName>
</protein>
<comment type="subcellular location">
    <subcellularLocation>
        <location evidence="1">Nucleus</location>
    </subcellularLocation>
</comment>
<keyword evidence="6" id="KW-0539">Nucleus</keyword>
<evidence type="ECO:0000256" key="6">
    <source>
        <dbReference type="ARBA" id="ARBA00023242"/>
    </source>
</evidence>
<dbReference type="PANTHER" id="PTHR13421:SF16">
    <property type="entry name" value="SNRNA-ACTIVATING PROTEIN COMPLEX SUBUNIT 3"/>
    <property type="match status" value="1"/>
</dbReference>
<evidence type="ECO:0000256" key="5">
    <source>
        <dbReference type="ARBA" id="ARBA00023163"/>
    </source>
</evidence>
<proteinExistence type="inferred from homology"/>
<dbReference type="InterPro" id="IPR022042">
    <property type="entry name" value="snRNA-activating_su3"/>
</dbReference>
<dbReference type="Proteomes" id="UP001642464">
    <property type="component" value="Unassembled WGS sequence"/>
</dbReference>
<dbReference type="PANTHER" id="PTHR13421">
    <property type="entry name" value="SNRNA-ACTIVATING PROTEIN COMPLEX SUBUNIT 3"/>
    <property type="match status" value="1"/>
</dbReference>
<evidence type="ECO:0000256" key="2">
    <source>
        <dbReference type="ARBA" id="ARBA00010410"/>
    </source>
</evidence>
<reference evidence="7 8" key="1">
    <citation type="submission" date="2024-02" db="EMBL/GenBank/DDBJ databases">
        <authorList>
            <person name="Chen Y."/>
            <person name="Shah S."/>
            <person name="Dougan E. K."/>
            <person name="Thang M."/>
            <person name="Chan C."/>
        </authorList>
    </citation>
    <scope>NUCLEOTIDE SEQUENCE [LARGE SCALE GENOMIC DNA]</scope>
</reference>
<organism evidence="7 8">
    <name type="scientific">Durusdinium trenchii</name>
    <dbReference type="NCBI Taxonomy" id="1381693"/>
    <lineage>
        <taxon>Eukaryota</taxon>
        <taxon>Sar</taxon>
        <taxon>Alveolata</taxon>
        <taxon>Dinophyceae</taxon>
        <taxon>Suessiales</taxon>
        <taxon>Symbiodiniaceae</taxon>
        <taxon>Durusdinium</taxon>
    </lineage>
</organism>
<dbReference type="Pfam" id="PF12251">
    <property type="entry name" value="SNAPC3"/>
    <property type="match status" value="1"/>
</dbReference>
<evidence type="ECO:0000313" key="7">
    <source>
        <dbReference type="EMBL" id="CAK8986323.1"/>
    </source>
</evidence>
<evidence type="ECO:0000313" key="8">
    <source>
        <dbReference type="Proteomes" id="UP001642464"/>
    </source>
</evidence>
<gene>
    <name evidence="7" type="ORF">SCF082_LOCUS499</name>
</gene>